<feature type="transmembrane region" description="Helical" evidence="1">
    <location>
        <begin position="5"/>
        <end position="22"/>
    </location>
</feature>
<protein>
    <submittedName>
        <fullName evidence="2">Uncharacterized protein</fullName>
    </submittedName>
</protein>
<evidence type="ECO:0000313" key="3">
    <source>
        <dbReference type="Proteomes" id="UP000627464"/>
    </source>
</evidence>
<accession>A0ABQ1FWV6</accession>
<keyword evidence="1" id="KW-0472">Membrane</keyword>
<sequence>MSEINLLLTFFVELMVLITWRVPAEFMVLIALVVSAEFMALINFNALSKKKAEPKLCLIS</sequence>
<evidence type="ECO:0000256" key="1">
    <source>
        <dbReference type="SAM" id="Phobius"/>
    </source>
</evidence>
<comment type="caution">
    <text evidence="2">The sequence shown here is derived from an EMBL/GenBank/DDBJ whole genome shotgun (WGS) entry which is preliminary data.</text>
</comment>
<reference evidence="3" key="1">
    <citation type="journal article" date="2019" name="Int. J. Syst. Evol. Microbiol.">
        <title>The Global Catalogue of Microorganisms (GCM) 10K type strain sequencing project: providing services to taxonomists for standard genome sequencing and annotation.</title>
        <authorList>
            <consortium name="The Broad Institute Genomics Platform"/>
            <consortium name="The Broad Institute Genome Sequencing Center for Infectious Disease"/>
            <person name="Wu L."/>
            <person name="Ma J."/>
        </authorList>
    </citation>
    <scope>NUCLEOTIDE SEQUENCE [LARGE SCALE GENOMIC DNA]</scope>
    <source>
        <strain evidence="3">CGMCC 1.12806</strain>
    </source>
</reference>
<keyword evidence="3" id="KW-1185">Reference proteome</keyword>
<keyword evidence="1" id="KW-1133">Transmembrane helix</keyword>
<evidence type="ECO:0000313" key="2">
    <source>
        <dbReference type="EMBL" id="GGA32907.1"/>
    </source>
</evidence>
<proteinExistence type="predicted"/>
<feature type="transmembrane region" description="Helical" evidence="1">
    <location>
        <begin position="28"/>
        <end position="47"/>
    </location>
</feature>
<dbReference type="Proteomes" id="UP000627464">
    <property type="component" value="Unassembled WGS sequence"/>
</dbReference>
<keyword evidence="1" id="KW-0812">Transmembrane</keyword>
<name>A0ABQ1FWV6_9GAMM</name>
<gene>
    <name evidence="2" type="ORF">GCM10011328_04670</name>
</gene>
<organism evidence="2 3">
    <name type="scientific">Hafnia psychrotolerans</name>
    <dbReference type="NCBI Taxonomy" id="1477018"/>
    <lineage>
        <taxon>Bacteria</taxon>
        <taxon>Pseudomonadati</taxon>
        <taxon>Pseudomonadota</taxon>
        <taxon>Gammaproteobacteria</taxon>
        <taxon>Enterobacterales</taxon>
        <taxon>Hafniaceae</taxon>
        <taxon>Hafnia</taxon>
    </lineage>
</organism>
<dbReference type="EMBL" id="BMFZ01000001">
    <property type="protein sequence ID" value="GGA32907.1"/>
    <property type="molecule type" value="Genomic_DNA"/>
</dbReference>